<reference evidence="1 2" key="1">
    <citation type="journal article" date="2019" name="Int. J. Syst. Evol. Microbiol.">
        <title>The Global Catalogue of Microorganisms (GCM) 10K type strain sequencing project: providing services to taxonomists for standard genome sequencing and annotation.</title>
        <authorList>
            <consortium name="The Broad Institute Genomics Platform"/>
            <consortium name="The Broad Institute Genome Sequencing Center for Infectious Disease"/>
            <person name="Wu L."/>
            <person name="Ma J."/>
        </authorList>
    </citation>
    <scope>NUCLEOTIDE SEQUENCE [LARGE SCALE GENOMIC DNA]</scope>
    <source>
        <strain evidence="1 2">JCM 10696</strain>
    </source>
</reference>
<dbReference type="InterPro" id="IPR050792">
    <property type="entry name" value="ADP-ribosylglycohydrolase"/>
</dbReference>
<dbReference type="EMBL" id="BAAAHH010000002">
    <property type="protein sequence ID" value="GAA0940605.1"/>
    <property type="molecule type" value="Genomic_DNA"/>
</dbReference>
<gene>
    <name evidence="1" type="ORF">GCM10009550_10160</name>
</gene>
<dbReference type="Gene3D" id="1.10.4080.10">
    <property type="entry name" value="ADP-ribosylation/Crystallin J1"/>
    <property type="match status" value="1"/>
</dbReference>
<dbReference type="InterPro" id="IPR005502">
    <property type="entry name" value="Ribosyl_crysJ1"/>
</dbReference>
<comment type="caution">
    <text evidence="1">The sequence shown here is derived from an EMBL/GenBank/DDBJ whole genome shotgun (WGS) entry which is preliminary data.</text>
</comment>
<accession>A0ABN1QD49</accession>
<keyword evidence="2" id="KW-1185">Reference proteome</keyword>
<dbReference type="Proteomes" id="UP001500665">
    <property type="component" value="Unassembled WGS sequence"/>
</dbReference>
<dbReference type="Pfam" id="PF03747">
    <property type="entry name" value="ADP_ribosyl_GH"/>
    <property type="match status" value="1"/>
</dbReference>
<name>A0ABN1QD49_9ACTN</name>
<dbReference type="PANTHER" id="PTHR16222:SF12">
    <property type="entry name" value="ADP-RIBOSYLGLYCOHYDROLASE-RELATED"/>
    <property type="match status" value="1"/>
</dbReference>
<protein>
    <submittedName>
        <fullName evidence="1">ADP-ribosylglycohydrolase family protein</fullName>
    </submittedName>
</protein>
<evidence type="ECO:0000313" key="2">
    <source>
        <dbReference type="Proteomes" id="UP001500665"/>
    </source>
</evidence>
<organism evidence="1 2">
    <name type="scientific">Actinocorallia libanotica</name>
    <dbReference type="NCBI Taxonomy" id="46162"/>
    <lineage>
        <taxon>Bacteria</taxon>
        <taxon>Bacillati</taxon>
        <taxon>Actinomycetota</taxon>
        <taxon>Actinomycetes</taxon>
        <taxon>Streptosporangiales</taxon>
        <taxon>Thermomonosporaceae</taxon>
        <taxon>Actinocorallia</taxon>
    </lineage>
</organism>
<dbReference type="PANTHER" id="PTHR16222">
    <property type="entry name" value="ADP-RIBOSYLGLYCOHYDROLASE"/>
    <property type="match status" value="1"/>
</dbReference>
<proteinExistence type="predicted"/>
<sequence>MDFDRREAAWASLHGLALGDALGSQFFVPENAAAYAAREVPPGRWRWTDDTEMACGIWSVLAEAGHVDQDLLARRFAERHDFMRGYGPSTNRLLRLVREGGDWRELAREPFEGRGSWGNGAAMRVAPLGAWFCDDLERVVTEAARSSEVTHMHPEGVAGGVAVAVATAVALAEERLSPGRFLDRVLEHTPAGLVREGVLEARKLLTVDEPGTASAVLGNGHRVAAHDTVPFCLWAAAKDLDDYERAFWRTAAAGGDVDTNCAIVGGIVAARTGFSALPASWLSNLEPLPVTW</sequence>
<dbReference type="SUPFAM" id="SSF101478">
    <property type="entry name" value="ADP-ribosylglycohydrolase"/>
    <property type="match status" value="1"/>
</dbReference>
<dbReference type="InterPro" id="IPR036705">
    <property type="entry name" value="Ribosyl_crysJ1_sf"/>
</dbReference>
<evidence type="ECO:0000313" key="1">
    <source>
        <dbReference type="EMBL" id="GAA0940605.1"/>
    </source>
</evidence>
<dbReference type="RefSeq" id="WP_344237177.1">
    <property type="nucleotide sequence ID" value="NZ_BAAAHH010000002.1"/>
</dbReference>